<sequence>MFSFVQKTMLYMRQKGNIIMLRFIKRVFTFDFSFVITNEEKEKLAATAWDVLIETDRRSDVVGGLLDHIFSDTKEVVSN</sequence>
<dbReference type="EMBL" id="BK015796">
    <property type="protein sequence ID" value="DAE25289.1"/>
    <property type="molecule type" value="Genomic_DNA"/>
</dbReference>
<accession>A0A8S5R2H5</accession>
<reference evidence="1" key="1">
    <citation type="journal article" date="2021" name="Proc. Natl. Acad. Sci. U.S.A.">
        <title>A Catalog of Tens of Thousands of Viruses from Human Metagenomes Reveals Hidden Associations with Chronic Diseases.</title>
        <authorList>
            <person name="Tisza M.J."/>
            <person name="Buck C.B."/>
        </authorList>
    </citation>
    <scope>NUCLEOTIDE SEQUENCE</scope>
    <source>
        <strain evidence="1">Ctj7g1</strain>
    </source>
</reference>
<proteinExistence type="predicted"/>
<name>A0A8S5R2H5_9CAUD</name>
<protein>
    <submittedName>
        <fullName evidence="1">Uncharacterized protein</fullName>
    </submittedName>
</protein>
<evidence type="ECO:0000313" key="1">
    <source>
        <dbReference type="EMBL" id="DAE25289.1"/>
    </source>
</evidence>
<organism evidence="1">
    <name type="scientific">Siphoviridae sp. ctj7g1</name>
    <dbReference type="NCBI Taxonomy" id="2826438"/>
    <lineage>
        <taxon>Viruses</taxon>
        <taxon>Duplodnaviria</taxon>
        <taxon>Heunggongvirae</taxon>
        <taxon>Uroviricota</taxon>
        <taxon>Caudoviricetes</taxon>
    </lineage>
</organism>